<dbReference type="Gene3D" id="3.40.50.1000">
    <property type="entry name" value="HAD superfamily/HAD-like"/>
    <property type="match status" value="1"/>
</dbReference>
<dbReference type="EMBL" id="FWFV01000009">
    <property type="protein sequence ID" value="SLN60463.1"/>
    <property type="molecule type" value="Genomic_DNA"/>
</dbReference>
<dbReference type="PANTHER" id="PTHR43316">
    <property type="entry name" value="HYDROLASE, HALOACID DELAHOGENASE-RELATED"/>
    <property type="match status" value="1"/>
</dbReference>
<dbReference type="PANTHER" id="PTHR43316:SF3">
    <property type="entry name" value="HALOACID DEHALOGENASE, TYPE II (AFU_ORTHOLOGUE AFUA_2G07750)-RELATED"/>
    <property type="match status" value="1"/>
</dbReference>
<dbReference type="Pfam" id="PF00702">
    <property type="entry name" value="Hydrolase"/>
    <property type="match status" value="1"/>
</dbReference>
<dbReference type="GO" id="GO:0018784">
    <property type="term" value="F:(S)-2-haloacid dehalogenase activity"/>
    <property type="evidence" value="ECO:0007669"/>
    <property type="project" value="UniProtKB-EC"/>
</dbReference>
<sequence>MPAPRAIAFDVIETLFPLDPLRPLFPRIGLQESDLEPFFASLLRDAFALDTCGFFKPFAEVARSSLAQMGVAPDAAETILDGFTNLSAHPDVRPAFDRLAAEEVPVIALTNGNPDVTRTLMERNGLAELVSRVISIEEIGIWKPRAGVYTHAAEAAGVAPAEMALVACHPWDCQGAMSAGLTAGFVRRTRPYGSAMSAPQVTGESLPAVVADLLAL</sequence>
<accession>A0A1Y5TC87</accession>
<evidence type="ECO:0000313" key="2">
    <source>
        <dbReference type="EMBL" id="SLN60463.1"/>
    </source>
</evidence>
<gene>
    <name evidence="2" type="ORF">PAM7066_02993</name>
</gene>
<dbReference type="STRING" id="315423.SAMN04488020_11085"/>
<dbReference type="SUPFAM" id="SSF56784">
    <property type="entry name" value="HAD-like"/>
    <property type="match status" value="1"/>
</dbReference>
<organism evidence="2 3">
    <name type="scientific">Palleronia marisminoris</name>
    <dbReference type="NCBI Taxonomy" id="315423"/>
    <lineage>
        <taxon>Bacteria</taxon>
        <taxon>Pseudomonadati</taxon>
        <taxon>Pseudomonadota</taxon>
        <taxon>Alphaproteobacteria</taxon>
        <taxon>Rhodobacterales</taxon>
        <taxon>Roseobacteraceae</taxon>
        <taxon>Palleronia</taxon>
    </lineage>
</organism>
<dbReference type="SFLD" id="SFLDG01129">
    <property type="entry name" value="C1.5:_HAD__Beta-PGM__Phosphata"/>
    <property type="match status" value="1"/>
</dbReference>
<evidence type="ECO:0000313" key="3">
    <source>
        <dbReference type="Proteomes" id="UP000193870"/>
    </source>
</evidence>
<dbReference type="InterPro" id="IPR023214">
    <property type="entry name" value="HAD_sf"/>
</dbReference>
<dbReference type="PRINTS" id="PR00413">
    <property type="entry name" value="HADHALOGNASE"/>
</dbReference>
<dbReference type="SFLD" id="SFLDS00003">
    <property type="entry name" value="Haloacid_Dehalogenase"/>
    <property type="match status" value="1"/>
</dbReference>
<dbReference type="Gene3D" id="1.10.150.240">
    <property type="entry name" value="Putative phosphatase, domain 2"/>
    <property type="match status" value="1"/>
</dbReference>
<dbReference type="InterPro" id="IPR051540">
    <property type="entry name" value="S-2-haloacid_dehalogenase"/>
</dbReference>
<keyword evidence="1 2" id="KW-0378">Hydrolase</keyword>
<protein>
    <submittedName>
        <fullName evidence="2">2-haloalkanoic acid dehalogenase</fullName>
        <ecNumber evidence="2">3.8.1.2</ecNumber>
    </submittedName>
</protein>
<keyword evidence="3" id="KW-1185">Reference proteome</keyword>
<dbReference type="InterPro" id="IPR036412">
    <property type="entry name" value="HAD-like_sf"/>
</dbReference>
<reference evidence="2 3" key="1">
    <citation type="submission" date="2017-03" db="EMBL/GenBank/DDBJ databases">
        <authorList>
            <person name="Afonso C.L."/>
            <person name="Miller P.J."/>
            <person name="Scott M.A."/>
            <person name="Spackman E."/>
            <person name="Goraichik I."/>
            <person name="Dimitrov K.M."/>
            <person name="Suarez D.L."/>
            <person name="Swayne D.E."/>
        </authorList>
    </citation>
    <scope>NUCLEOTIDE SEQUENCE [LARGE SCALE GENOMIC DNA]</scope>
    <source>
        <strain evidence="2 3">CECT 7066</strain>
    </source>
</reference>
<proteinExistence type="predicted"/>
<evidence type="ECO:0000256" key="1">
    <source>
        <dbReference type="ARBA" id="ARBA00022801"/>
    </source>
</evidence>
<dbReference type="InterPro" id="IPR023198">
    <property type="entry name" value="PGP-like_dom2"/>
</dbReference>
<dbReference type="InterPro" id="IPR006439">
    <property type="entry name" value="HAD-SF_hydro_IA"/>
</dbReference>
<dbReference type="Proteomes" id="UP000193870">
    <property type="component" value="Unassembled WGS sequence"/>
</dbReference>
<name>A0A1Y5TC87_9RHOB</name>
<dbReference type="EC" id="3.8.1.2" evidence="2"/>
<dbReference type="RefSeq" id="WP_175484685.1">
    <property type="nucleotide sequence ID" value="NZ_FOPF01000010.1"/>
</dbReference>
<dbReference type="AlphaFoldDB" id="A0A1Y5TC87"/>